<name>A0A7S1A5P5_NOCSC</name>
<dbReference type="SUPFAM" id="SSF47473">
    <property type="entry name" value="EF-hand"/>
    <property type="match status" value="1"/>
</dbReference>
<dbReference type="PROSITE" id="PS50222">
    <property type="entry name" value="EF_HAND_2"/>
    <property type="match status" value="1"/>
</dbReference>
<reference evidence="3" key="1">
    <citation type="submission" date="2021-01" db="EMBL/GenBank/DDBJ databases">
        <authorList>
            <person name="Corre E."/>
            <person name="Pelletier E."/>
            <person name="Niang G."/>
            <person name="Scheremetjew M."/>
            <person name="Finn R."/>
            <person name="Kale V."/>
            <person name="Holt S."/>
            <person name="Cochrane G."/>
            <person name="Meng A."/>
            <person name="Brown T."/>
            <person name="Cohen L."/>
        </authorList>
    </citation>
    <scope>NUCLEOTIDE SEQUENCE</scope>
</reference>
<protein>
    <recommendedName>
        <fullName evidence="2">EF-hand domain-containing protein</fullName>
    </recommendedName>
</protein>
<dbReference type="InterPro" id="IPR011992">
    <property type="entry name" value="EF-hand-dom_pair"/>
</dbReference>
<dbReference type="EMBL" id="HBFQ01024909">
    <property type="protein sequence ID" value="CAD8843290.1"/>
    <property type="molecule type" value="Transcribed_RNA"/>
</dbReference>
<evidence type="ECO:0000313" key="3">
    <source>
        <dbReference type="EMBL" id="CAD8843290.1"/>
    </source>
</evidence>
<dbReference type="Gene3D" id="1.10.238.10">
    <property type="entry name" value="EF-hand"/>
    <property type="match status" value="1"/>
</dbReference>
<evidence type="ECO:0000256" key="1">
    <source>
        <dbReference type="SAM" id="MobiDB-lite"/>
    </source>
</evidence>
<dbReference type="AlphaFoldDB" id="A0A7S1A5P5"/>
<dbReference type="GO" id="GO:0005509">
    <property type="term" value="F:calcium ion binding"/>
    <property type="evidence" value="ECO:0007669"/>
    <property type="project" value="InterPro"/>
</dbReference>
<proteinExistence type="predicted"/>
<accession>A0A7S1A5P5</accession>
<feature type="domain" description="EF-hand" evidence="2">
    <location>
        <begin position="175"/>
        <end position="210"/>
    </location>
</feature>
<feature type="non-terminal residue" evidence="3">
    <location>
        <position position="491"/>
    </location>
</feature>
<gene>
    <name evidence="3" type="ORF">NSCI0253_LOCUS17638</name>
</gene>
<feature type="region of interest" description="Disordered" evidence="1">
    <location>
        <begin position="372"/>
        <end position="392"/>
    </location>
</feature>
<organism evidence="3">
    <name type="scientific">Noctiluca scintillans</name>
    <name type="common">Sea sparkle</name>
    <name type="synonym">Red tide dinoflagellate</name>
    <dbReference type="NCBI Taxonomy" id="2966"/>
    <lineage>
        <taxon>Eukaryota</taxon>
        <taxon>Sar</taxon>
        <taxon>Alveolata</taxon>
        <taxon>Dinophyceae</taxon>
        <taxon>Noctilucales</taxon>
        <taxon>Noctilucaceae</taxon>
        <taxon>Noctiluca</taxon>
    </lineage>
</organism>
<dbReference type="InterPro" id="IPR002048">
    <property type="entry name" value="EF_hand_dom"/>
</dbReference>
<sequence length="491" mass="55865">MCQAGVSLAYALMENHGSPRKMRVSPDLPAIGPLKGGFFRSLTKQKMRSTSAVGGQSVAETFGDIGCAQQQQQRKQHRWVGDESGLVRAQFLDRLNVKFLQRLWYSVKRSRVGAGVHEMIDFRELMRLWRDTDRNVLAVDEEILQVLFQRVDRRRRGAVRTTDIATALVLLCSDSRMDRMRTLFRIFDADDDFCLEYEEIFDMFLSIKTNDLTKDRNTLVADITFDEELSLQEAKRLYEVTIEHLDAVSEFVIFEEFSRVFQECPFLLESLLPGTFSLEWILQDYEVPLLDSPFGLDVRRGLVEALRRGDEHLELSKKRGRGMRIMQNCLDQHINLRTSVRTSPTPVECGTRVLGYSLDGFCEPRDVADGDQSDDCFPRSGTSTSSDKLLDGAPSVLPSPAVKSSPKVNRAVGATQPGYIEHAVDLPHIDLLPLDHKNAKRFRNLVLDPKTRQAYLRNKDEVNRTVRYACMVCTLNHDVRLKGVGAEQQLT</sequence>
<evidence type="ECO:0000259" key="2">
    <source>
        <dbReference type="PROSITE" id="PS50222"/>
    </source>
</evidence>